<evidence type="ECO:0000256" key="6">
    <source>
        <dbReference type="ARBA" id="ARBA00023002"/>
    </source>
</evidence>
<dbReference type="Pfam" id="PF01113">
    <property type="entry name" value="DapB_N"/>
    <property type="match status" value="1"/>
</dbReference>
<evidence type="ECO:0000256" key="7">
    <source>
        <dbReference type="ARBA" id="ARBA00023027"/>
    </source>
</evidence>
<feature type="binding site" evidence="13">
    <location>
        <position position="33"/>
    </location>
    <ligand>
        <name>NAD(+)</name>
        <dbReference type="ChEBI" id="CHEBI:57540"/>
    </ligand>
</feature>
<evidence type="ECO:0000256" key="5">
    <source>
        <dbReference type="ARBA" id="ARBA00022915"/>
    </source>
</evidence>
<dbReference type="InterPro" id="IPR023940">
    <property type="entry name" value="DHDPR_bac"/>
</dbReference>
<reference evidence="17" key="1">
    <citation type="journal article" date="2019" name="Int. J. Syst. Evol. Microbiol.">
        <title>The Global Catalogue of Microorganisms (GCM) 10K type strain sequencing project: providing services to taxonomists for standard genome sequencing and annotation.</title>
        <authorList>
            <consortium name="The Broad Institute Genomics Platform"/>
            <consortium name="The Broad Institute Genome Sequencing Center for Infectious Disease"/>
            <person name="Wu L."/>
            <person name="Ma J."/>
        </authorList>
    </citation>
    <scope>NUCLEOTIDE SEQUENCE [LARGE SCALE GENOMIC DNA]</scope>
    <source>
        <strain evidence="17">IBRC 10765</strain>
    </source>
</reference>
<organism evidence="16 17">
    <name type="scientific">Saccharospirillum mangrovi</name>
    <dbReference type="NCBI Taxonomy" id="2161747"/>
    <lineage>
        <taxon>Bacteria</taxon>
        <taxon>Pseudomonadati</taxon>
        <taxon>Pseudomonadota</taxon>
        <taxon>Gammaproteobacteria</taxon>
        <taxon>Oceanospirillales</taxon>
        <taxon>Saccharospirillaceae</taxon>
        <taxon>Saccharospirillum</taxon>
    </lineage>
</organism>
<evidence type="ECO:0000313" key="16">
    <source>
        <dbReference type="EMBL" id="MFC3853876.1"/>
    </source>
</evidence>
<dbReference type="CDD" id="cd02274">
    <property type="entry name" value="DHDPR_N"/>
    <property type="match status" value="1"/>
</dbReference>
<evidence type="ECO:0000313" key="17">
    <source>
        <dbReference type="Proteomes" id="UP001595617"/>
    </source>
</evidence>
<dbReference type="InterPro" id="IPR022664">
    <property type="entry name" value="DapB_N_CS"/>
</dbReference>
<feature type="binding site" evidence="13">
    <location>
        <position position="34"/>
    </location>
    <ligand>
        <name>NADP(+)</name>
        <dbReference type="ChEBI" id="CHEBI:58349"/>
    </ligand>
</feature>
<evidence type="ECO:0000256" key="10">
    <source>
        <dbReference type="ARBA" id="ARBA00038983"/>
    </source>
</evidence>
<feature type="binding site" evidence="13">
    <location>
        <begin position="7"/>
        <end position="12"/>
    </location>
    <ligand>
        <name>NAD(+)</name>
        <dbReference type="ChEBI" id="CHEBI:57540"/>
    </ligand>
</feature>
<comment type="subcellular location">
    <subcellularLocation>
        <location evidence="13">Cytoplasm</location>
    </subcellularLocation>
</comment>
<comment type="similarity">
    <text evidence="1 13">Belongs to the DapB family.</text>
</comment>
<evidence type="ECO:0000256" key="8">
    <source>
        <dbReference type="ARBA" id="ARBA00023154"/>
    </source>
</evidence>
<dbReference type="PANTHER" id="PTHR20836">
    <property type="entry name" value="DIHYDRODIPICOLINATE REDUCTASE"/>
    <property type="match status" value="1"/>
</dbReference>
<gene>
    <name evidence="13 16" type="primary">dapB</name>
    <name evidence="16" type="ORF">ACFOOG_13610</name>
</gene>
<keyword evidence="5 13" id="KW-0220">Diaminopimelate biosynthesis</keyword>
<dbReference type="PROSITE" id="PS01298">
    <property type="entry name" value="DAPB"/>
    <property type="match status" value="1"/>
</dbReference>
<feature type="binding site" evidence="13">
    <location>
        <position position="155"/>
    </location>
    <ligand>
        <name>(S)-2,3,4,5-tetrahydrodipicolinate</name>
        <dbReference type="ChEBI" id="CHEBI:16845"/>
    </ligand>
</feature>
<protein>
    <recommendedName>
        <fullName evidence="10 13">4-hydroxy-tetrahydrodipicolinate reductase</fullName>
        <shortName evidence="13">HTPA reductase</shortName>
        <ecNumber evidence="10 13">1.17.1.8</ecNumber>
    </recommendedName>
</protein>
<dbReference type="GO" id="GO:0008839">
    <property type="term" value="F:4-hydroxy-tetrahydrodipicolinate reductase"/>
    <property type="evidence" value="ECO:0007669"/>
    <property type="project" value="UniProtKB-EC"/>
</dbReference>
<dbReference type="Gene3D" id="3.40.50.720">
    <property type="entry name" value="NAD(P)-binding Rossmann-like Domain"/>
    <property type="match status" value="1"/>
</dbReference>
<comment type="function">
    <text evidence="13">Catalyzes the conversion of 4-hydroxy-tetrahydrodipicolinate (HTPA) to tetrahydrodipicolinate.</text>
</comment>
<feature type="active site" description="Proton donor/acceptor" evidence="13">
    <location>
        <position position="154"/>
    </location>
</feature>
<feature type="binding site" evidence="13">
    <location>
        <begin position="97"/>
        <end position="99"/>
    </location>
    <ligand>
        <name>NAD(+)</name>
        <dbReference type="ChEBI" id="CHEBI:57540"/>
    </ligand>
</feature>
<evidence type="ECO:0000256" key="2">
    <source>
        <dbReference type="ARBA" id="ARBA00022490"/>
    </source>
</evidence>
<evidence type="ECO:0000256" key="3">
    <source>
        <dbReference type="ARBA" id="ARBA00022605"/>
    </source>
</evidence>
<keyword evidence="3 13" id="KW-0028">Amino-acid biosynthesis</keyword>
<feature type="binding site" evidence="13">
    <location>
        <begin position="164"/>
        <end position="165"/>
    </location>
    <ligand>
        <name>(S)-2,3,4,5-tetrahydrodipicolinate</name>
        <dbReference type="ChEBI" id="CHEBI:16845"/>
    </ligand>
</feature>
<keyword evidence="8 13" id="KW-0457">Lysine biosynthesis</keyword>
<sequence length="268" mass="28525">MNIIITGAPGRMGRTLVTLVHEHSRLTLAGATDRPDSSLLGTDIGALCGLGELNVPLVDDLEQCDPAADVVIDFTTPAASMDHLEYCRQQGIGLVIGTTGFSPEEKDLIAQAAREIPIVFAPNYSVGVTVLLSLVKQTAALLGDDYDVEIVEMHHRHKVDAPSGTALRLGEAAAEGLGRNLYDVAVYGREGAEGPREQQTIGFATLRGGDVVGDHTVVYATEGERIELTHKASNRNTFAKGALRAAQWLVDQPAGLYDMQDVLGLKNG</sequence>
<feature type="domain" description="Dihydrodipicolinate reductase N-terminal" evidence="14">
    <location>
        <begin position="1"/>
        <end position="124"/>
    </location>
</feature>
<evidence type="ECO:0000256" key="11">
    <source>
        <dbReference type="ARBA" id="ARBA00049080"/>
    </source>
</evidence>
<evidence type="ECO:0000256" key="13">
    <source>
        <dbReference type="HAMAP-Rule" id="MF_00102"/>
    </source>
</evidence>
<dbReference type="PANTHER" id="PTHR20836:SF0">
    <property type="entry name" value="4-HYDROXY-TETRAHYDRODIPICOLINATE REDUCTASE 1, CHLOROPLASTIC-RELATED"/>
    <property type="match status" value="1"/>
</dbReference>
<keyword evidence="7 13" id="KW-0520">NAD</keyword>
<evidence type="ECO:0000256" key="4">
    <source>
        <dbReference type="ARBA" id="ARBA00022857"/>
    </source>
</evidence>
<comment type="caution">
    <text evidence="13">Was originally thought to be a dihydrodipicolinate reductase (DHDPR), catalyzing the conversion of dihydrodipicolinate to tetrahydrodipicolinate. However, it was shown in E.coli that the substrate of the enzymatic reaction is not dihydrodipicolinate (DHDP) but in fact (2S,4S)-4-hydroxy-2,3,4,5-tetrahydrodipicolinic acid (HTPA), the product released by the DapA-catalyzed reaction.</text>
</comment>
<name>A0ABV8A2K2_9GAMM</name>
<keyword evidence="17" id="KW-1185">Reference proteome</keyword>
<comment type="subunit">
    <text evidence="13">Homotetramer.</text>
</comment>
<accession>A0ABV8A2K2</accession>
<dbReference type="InterPro" id="IPR036291">
    <property type="entry name" value="NAD(P)-bd_dom_sf"/>
</dbReference>
<evidence type="ECO:0000259" key="15">
    <source>
        <dbReference type="Pfam" id="PF05173"/>
    </source>
</evidence>
<keyword evidence="2 13" id="KW-0963">Cytoplasm</keyword>
<dbReference type="RefSeq" id="WP_380697563.1">
    <property type="nucleotide sequence ID" value="NZ_JBHRYR010000004.1"/>
</dbReference>
<dbReference type="Pfam" id="PF05173">
    <property type="entry name" value="DapB_C"/>
    <property type="match status" value="1"/>
</dbReference>
<dbReference type="Proteomes" id="UP001595617">
    <property type="component" value="Unassembled WGS sequence"/>
</dbReference>
<feature type="active site" description="Proton donor" evidence="13">
    <location>
        <position position="158"/>
    </location>
</feature>
<dbReference type="HAMAP" id="MF_00102">
    <property type="entry name" value="DapB"/>
    <property type="match status" value="1"/>
</dbReference>
<dbReference type="InterPro" id="IPR022663">
    <property type="entry name" value="DapB_C"/>
</dbReference>
<evidence type="ECO:0000256" key="1">
    <source>
        <dbReference type="ARBA" id="ARBA00006642"/>
    </source>
</evidence>
<keyword evidence="4 13" id="KW-0521">NADP</keyword>
<dbReference type="Gene3D" id="3.30.360.10">
    <property type="entry name" value="Dihydrodipicolinate Reductase, domain 2"/>
    <property type="match status" value="1"/>
</dbReference>
<comment type="catalytic activity">
    <reaction evidence="12 13">
        <text>(S)-2,3,4,5-tetrahydrodipicolinate + NAD(+) + H2O = (2S,4S)-4-hydroxy-2,3,4,5-tetrahydrodipicolinate + NADH + H(+)</text>
        <dbReference type="Rhea" id="RHEA:35323"/>
        <dbReference type="ChEBI" id="CHEBI:15377"/>
        <dbReference type="ChEBI" id="CHEBI:15378"/>
        <dbReference type="ChEBI" id="CHEBI:16845"/>
        <dbReference type="ChEBI" id="CHEBI:57540"/>
        <dbReference type="ChEBI" id="CHEBI:57945"/>
        <dbReference type="ChEBI" id="CHEBI:67139"/>
        <dbReference type="EC" id="1.17.1.8"/>
    </reaction>
</comment>
<feature type="binding site" evidence="13">
    <location>
        <begin position="121"/>
        <end position="124"/>
    </location>
    <ligand>
        <name>NAD(+)</name>
        <dbReference type="ChEBI" id="CHEBI:57540"/>
    </ligand>
</feature>
<proteinExistence type="inferred from homology"/>
<comment type="pathway">
    <text evidence="9 13">Amino-acid biosynthesis; L-lysine biosynthesis via DAP pathway; (S)-tetrahydrodipicolinate from L-aspartate: step 4/4.</text>
</comment>
<dbReference type="NCBIfam" id="TIGR00036">
    <property type="entry name" value="dapB"/>
    <property type="match status" value="1"/>
</dbReference>
<evidence type="ECO:0000256" key="12">
    <source>
        <dbReference type="ARBA" id="ARBA00049396"/>
    </source>
</evidence>
<evidence type="ECO:0000256" key="9">
    <source>
        <dbReference type="ARBA" id="ARBA00037922"/>
    </source>
</evidence>
<dbReference type="PIRSF" id="PIRSF000161">
    <property type="entry name" value="DHPR"/>
    <property type="match status" value="1"/>
</dbReference>
<dbReference type="SUPFAM" id="SSF55347">
    <property type="entry name" value="Glyceraldehyde-3-phosphate dehydrogenase-like, C-terminal domain"/>
    <property type="match status" value="1"/>
</dbReference>
<dbReference type="SUPFAM" id="SSF51735">
    <property type="entry name" value="NAD(P)-binding Rossmann-fold domains"/>
    <property type="match status" value="1"/>
</dbReference>
<dbReference type="InterPro" id="IPR000846">
    <property type="entry name" value="DapB_N"/>
</dbReference>
<comment type="caution">
    <text evidence="16">The sequence shown here is derived from an EMBL/GenBank/DDBJ whole genome shotgun (WGS) entry which is preliminary data.</text>
</comment>
<keyword evidence="6 13" id="KW-0560">Oxidoreductase</keyword>
<dbReference type="EC" id="1.17.1.8" evidence="10 13"/>
<dbReference type="EMBL" id="JBHRYR010000004">
    <property type="protein sequence ID" value="MFC3853876.1"/>
    <property type="molecule type" value="Genomic_DNA"/>
</dbReference>
<evidence type="ECO:0000259" key="14">
    <source>
        <dbReference type="Pfam" id="PF01113"/>
    </source>
</evidence>
<feature type="domain" description="Dihydrodipicolinate reductase C-terminal" evidence="15">
    <location>
        <begin position="127"/>
        <end position="263"/>
    </location>
</feature>
<comment type="catalytic activity">
    <reaction evidence="11 13">
        <text>(S)-2,3,4,5-tetrahydrodipicolinate + NADP(+) + H2O = (2S,4S)-4-hydroxy-2,3,4,5-tetrahydrodipicolinate + NADPH + H(+)</text>
        <dbReference type="Rhea" id="RHEA:35331"/>
        <dbReference type="ChEBI" id="CHEBI:15377"/>
        <dbReference type="ChEBI" id="CHEBI:15378"/>
        <dbReference type="ChEBI" id="CHEBI:16845"/>
        <dbReference type="ChEBI" id="CHEBI:57783"/>
        <dbReference type="ChEBI" id="CHEBI:58349"/>
        <dbReference type="ChEBI" id="CHEBI:67139"/>
        <dbReference type="EC" id="1.17.1.8"/>
    </reaction>
</comment>